<dbReference type="EMBL" id="QGQD01000021">
    <property type="protein sequence ID" value="TLD02232.1"/>
    <property type="molecule type" value="Genomic_DNA"/>
</dbReference>
<gene>
    <name evidence="2" type="primary">gmhA1</name>
    <name evidence="2" type="ORF">DSM106044_00902</name>
</gene>
<dbReference type="PROSITE" id="PS51464">
    <property type="entry name" value="SIS"/>
    <property type="match status" value="1"/>
</dbReference>
<evidence type="ECO:0000259" key="1">
    <source>
        <dbReference type="PROSITE" id="PS51464"/>
    </source>
</evidence>
<dbReference type="GO" id="GO:0097367">
    <property type="term" value="F:carbohydrate derivative binding"/>
    <property type="evidence" value="ECO:0007669"/>
    <property type="project" value="InterPro"/>
</dbReference>
<dbReference type="Gene3D" id="3.40.50.10490">
    <property type="entry name" value="Glucose-6-phosphate isomerase like protein, domain 1"/>
    <property type="match status" value="1"/>
</dbReference>
<dbReference type="SUPFAM" id="SSF53697">
    <property type="entry name" value="SIS domain"/>
    <property type="match status" value="1"/>
</dbReference>
<evidence type="ECO:0000313" key="2">
    <source>
        <dbReference type="EMBL" id="TLD02232.1"/>
    </source>
</evidence>
<proteinExistence type="predicted"/>
<keyword evidence="2" id="KW-0413">Isomerase</keyword>
<dbReference type="PANTHER" id="PTHR30390">
    <property type="entry name" value="SEDOHEPTULOSE 7-PHOSPHATE ISOMERASE / DNAA INITIATOR-ASSOCIATING FACTOR FOR REPLICATION INITIATION"/>
    <property type="match status" value="1"/>
</dbReference>
<dbReference type="EC" id="5.3.1.28" evidence="2"/>
<keyword evidence="3" id="KW-1185">Reference proteome</keyword>
<comment type="caution">
    <text evidence="2">The sequence shown here is derived from an EMBL/GenBank/DDBJ whole genome shotgun (WGS) entry which is preliminary data.</text>
</comment>
<dbReference type="InterPro" id="IPR001347">
    <property type="entry name" value="SIS_dom"/>
</dbReference>
<evidence type="ECO:0000313" key="3">
    <source>
        <dbReference type="Proteomes" id="UP000306509"/>
    </source>
</evidence>
<dbReference type="AlphaFoldDB" id="A0A4U8QB21"/>
<dbReference type="InterPro" id="IPR035461">
    <property type="entry name" value="GmhA/DiaA"/>
</dbReference>
<dbReference type="InterPro" id="IPR050099">
    <property type="entry name" value="SIS_GmhA/DiaA_subfam"/>
</dbReference>
<sequence length="214" mass="23204">MKEKTKDIFNCLYMNFPALKGYAGEIETAFSILSESYRQGNKVLVCGNGGSAADSEHIVGELMKGFRLKRPLPAKLREKMEREFQGEDLADYLQEALPAISLTSQSALMTAFNNDVSPDTVFAQQVLGYGKRGDVLIGITTSGNSRNVINAVKVAKVLGMNTIGVTGAGGGILGNLCDVTIAVPERETYRIQELHLPVYHALCAAVENERFGLL</sequence>
<dbReference type="GO" id="GO:0016853">
    <property type="term" value="F:isomerase activity"/>
    <property type="evidence" value="ECO:0007669"/>
    <property type="project" value="UniProtKB-KW"/>
</dbReference>
<feature type="domain" description="SIS" evidence="1">
    <location>
        <begin position="33"/>
        <end position="212"/>
    </location>
</feature>
<dbReference type="Pfam" id="PF13580">
    <property type="entry name" value="SIS_2"/>
    <property type="match status" value="2"/>
</dbReference>
<organism evidence="2 3">
    <name type="scientific">Robinsoniella peoriensis</name>
    <dbReference type="NCBI Taxonomy" id="180332"/>
    <lineage>
        <taxon>Bacteria</taxon>
        <taxon>Bacillati</taxon>
        <taxon>Bacillota</taxon>
        <taxon>Clostridia</taxon>
        <taxon>Lachnospirales</taxon>
        <taxon>Lachnospiraceae</taxon>
        <taxon>Robinsoniella</taxon>
    </lineage>
</organism>
<dbReference type="STRING" id="180332.GCA_000797495_05676"/>
<dbReference type="GO" id="GO:1901135">
    <property type="term" value="P:carbohydrate derivative metabolic process"/>
    <property type="evidence" value="ECO:0007669"/>
    <property type="project" value="InterPro"/>
</dbReference>
<dbReference type="InterPro" id="IPR046348">
    <property type="entry name" value="SIS_dom_sf"/>
</dbReference>
<dbReference type="RefSeq" id="WP_044297576.1">
    <property type="nucleotide sequence ID" value="NZ_CABMJZ010000092.1"/>
</dbReference>
<protein>
    <submittedName>
        <fullName evidence="2">Phosphoheptose isomerase 1</fullName>
        <ecNumber evidence="2">5.3.1.28</ecNumber>
    </submittedName>
</protein>
<accession>A0A4U8QB21</accession>
<name>A0A4U8QB21_9FIRM</name>
<dbReference type="OrthoDB" id="9781311at2"/>
<dbReference type="CDD" id="cd05006">
    <property type="entry name" value="SIS_GmhA"/>
    <property type="match status" value="1"/>
</dbReference>
<dbReference type="Proteomes" id="UP000306509">
    <property type="component" value="Unassembled WGS sequence"/>
</dbReference>
<reference evidence="2 3" key="1">
    <citation type="journal article" date="2019" name="Anaerobe">
        <title>Detection of Robinsoniella peoriensis in multiple bone samples of a trauma patient.</title>
        <authorList>
            <person name="Schrottner P."/>
            <person name="Hartwich K."/>
            <person name="Bunk B."/>
            <person name="Schober I."/>
            <person name="Helbig S."/>
            <person name="Rudolph W.W."/>
            <person name="Gunzer F."/>
        </authorList>
    </citation>
    <scope>NUCLEOTIDE SEQUENCE [LARGE SCALE GENOMIC DNA]</scope>
    <source>
        <strain evidence="2 3">DSM 106044</strain>
    </source>
</reference>